<dbReference type="PANTHER" id="PTHR43179:SF7">
    <property type="entry name" value="RHAMNOSYLTRANSFERASE WBBL"/>
    <property type="match status" value="1"/>
</dbReference>
<dbReference type="AlphaFoldDB" id="A0A1G8J9K8"/>
<dbReference type="RefSeq" id="WP_084306004.1">
    <property type="nucleotide sequence ID" value="NZ_FNDG01000014.1"/>
</dbReference>
<dbReference type="STRING" id="29435.SAMN05216588_11444"/>
<protein>
    <submittedName>
        <fullName evidence="2">Glycosyltransferase, GT2 family</fullName>
    </submittedName>
</protein>
<dbReference type="PANTHER" id="PTHR43179">
    <property type="entry name" value="RHAMNOSYLTRANSFERASE WBBL"/>
    <property type="match status" value="1"/>
</dbReference>
<reference evidence="2 3" key="1">
    <citation type="submission" date="2016-10" db="EMBL/GenBank/DDBJ databases">
        <authorList>
            <person name="de Groot N.N."/>
        </authorList>
    </citation>
    <scope>NUCLEOTIDE SEQUENCE [LARGE SCALE GENOMIC DNA]</scope>
    <source>
        <strain evidence="2 3">LMG 18387</strain>
    </source>
</reference>
<dbReference type="InterPro" id="IPR029044">
    <property type="entry name" value="Nucleotide-diphossugar_trans"/>
</dbReference>
<organism evidence="2 3">
    <name type="scientific">Phytopseudomonas flavescens</name>
    <dbReference type="NCBI Taxonomy" id="29435"/>
    <lineage>
        <taxon>Bacteria</taxon>
        <taxon>Pseudomonadati</taxon>
        <taxon>Pseudomonadota</taxon>
        <taxon>Gammaproteobacteria</taxon>
        <taxon>Pseudomonadales</taxon>
        <taxon>Pseudomonadaceae</taxon>
        <taxon>Phytopseudomonas</taxon>
    </lineage>
</organism>
<dbReference type="Gene3D" id="3.90.550.10">
    <property type="entry name" value="Spore Coat Polysaccharide Biosynthesis Protein SpsA, Chain A"/>
    <property type="match status" value="1"/>
</dbReference>
<dbReference type="SUPFAM" id="SSF53448">
    <property type="entry name" value="Nucleotide-diphospho-sugar transferases"/>
    <property type="match status" value="1"/>
</dbReference>
<proteinExistence type="predicted"/>
<dbReference type="EMBL" id="FNDG01000014">
    <property type="protein sequence ID" value="SDI27743.1"/>
    <property type="molecule type" value="Genomic_DNA"/>
</dbReference>
<gene>
    <name evidence="2" type="ORF">SAMN05216588_11444</name>
</gene>
<dbReference type="Gene3D" id="3.40.50.2000">
    <property type="entry name" value="Glycogen Phosphorylase B"/>
    <property type="match status" value="1"/>
</dbReference>
<evidence type="ECO:0000259" key="1">
    <source>
        <dbReference type="Pfam" id="PF00535"/>
    </source>
</evidence>
<evidence type="ECO:0000313" key="2">
    <source>
        <dbReference type="EMBL" id="SDI27743.1"/>
    </source>
</evidence>
<dbReference type="GO" id="GO:0016740">
    <property type="term" value="F:transferase activity"/>
    <property type="evidence" value="ECO:0007669"/>
    <property type="project" value="UniProtKB-KW"/>
</dbReference>
<dbReference type="Pfam" id="PF00535">
    <property type="entry name" value="Glycos_transf_2"/>
    <property type="match status" value="1"/>
</dbReference>
<evidence type="ECO:0000313" key="3">
    <source>
        <dbReference type="Proteomes" id="UP000198606"/>
    </source>
</evidence>
<keyword evidence="2" id="KW-0808">Transferase</keyword>
<dbReference type="InterPro" id="IPR001173">
    <property type="entry name" value="Glyco_trans_2-like"/>
</dbReference>
<sequence>MRELLSKRPQPYYIYAPDYRRSSSGIRVMHMLCDALIRSGHEAYVTASVLSPEFMTPRLTEEVVAAHRSQALEPIVVYPEVVDGNPLNGAVVVRYILNRPGFIEGNGQFAESDILYAYSRDLLMPGINEERVMMLPPFDLNVFRLPDDPAKRVPGKVCYYRGRRRELRIDPALLPPDAVEITPQWPASWEEMADLFQQCEIFYCGGSSALGTEALLCGCLCVVIVEEGAPRIGVAETQSHGAAWGTSAAELQRARQSVHLVRDNWLRLQREFWPALDRFIEVTQTAAEERASERKLGVVRSWLSRRVLTPVQAALIDQRLLEQPPAMLHVLVRTRGATLEQVRTTLDSLHAAGRSARIRPLLLVDGQGDFGELPCERIGVVAGDLVAAINGHIQGGQFDWLLLVDAGAQFVSSGLVQVELSLGDTGSCKAFYTDELHAGEPDLGGVFRPGFNLDLLLSLPSCMARHWLFERQALASLGGFDATLREAYEFDVILRMLEAEGIAAIGHLDEPLAIFASPALNDNPGEMRAIEAHLRRRGYPHAHLLPAPPGRYRIDYGHAEKPLVSIIIPMRDQLPLALRCVTSILERTRYPAYELLIVDNGSQSADTRNWLEGIASLDTNKVRVLSQAYDANLSRLHNLAVEAARGQYLVFLASCMAVLHDDWLDGLLNHAMRPEVAAVGAKQFDSAERIRNAGLLLGLRGAVNSPFVNEPRDASGFMQRLQVDQNYSAVDGACLMISRAVYTELGGMDAQQFAGCFGALDLCLRAGQAGLLMVWTPHVELLYGGSDAPEADYSPADPAFVREQDTVFTTWLAAISRDPAYNANLSLNGSGFQLELDSDLNWRPLSWRPLPVVMAHMGDYTGCGHYRVIKPFQAMEQEALLDGKLSPIMHGLADMGRYAPDSIVMQRQLSEHFHDWIRRIGASTSIFKVYELDDYLPNLPLKSVHRGSFSKDTLRSLRKSLGLVDRFVVSTEPLAEALAGMHADIRVVKNRLPLDWWGALSSVRRQGGKPRVGWAGGSGHTGDLELIVDVVKDLASEVDWIFFGMCPDALRPFIHEFHAGVSIDQYPAKLASLDLDLALAPLEDNLFNRCKSNLRLLEYGICGYPVVCTDIEPYRDGFAVTRVRNRYKEWVDAIRAHVGDLDAAAAMGDRLRGQVLADWMLSGENLKGWRAAWLPD</sequence>
<dbReference type="Proteomes" id="UP000198606">
    <property type="component" value="Unassembled WGS sequence"/>
</dbReference>
<accession>A0A1G8J9K8</accession>
<name>A0A1G8J9K8_9GAMM</name>
<feature type="domain" description="Glycosyltransferase 2-like" evidence="1">
    <location>
        <begin position="565"/>
        <end position="742"/>
    </location>
</feature>
<dbReference type="SUPFAM" id="SSF53756">
    <property type="entry name" value="UDP-Glycosyltransferase/glycogen phosphorylase"/>
    <property type="match status" value="1"/>
</dbReference>